<keyword evidence="1" id="KW-0678">Repressor</keyword>
<keyword evidence="3 5" id="KW-0238">DNA-binding</keyword>
<comment type="caution">
    <text evidence="7">The sequence shown here is derived from an EMBL/GenBank/DDBJ whole genome shotgun (WGS) entry which is preliminary data.</text>
</comment>
<dbReference type="InterPro" id="IPR050109">
    <property type="entry name" value="HTH-type_TetR-like_transc_reg"/>
</dbReference>
<dbReference type="RefSeq" id="WP_047221756.1">
    <property type="nucleotide sequence ID" value="NZ_JWIO01000004.1"/>
</dbReference>
<organism evidence="7 8">
    <name type="scientific">Protofrankia coriariae</name>
    <dbReference type="NCBI Taxonomy" id="1562887"/>
    <lineage>
        <taxon>Bacteria</taxon>
        <taxon>Bacillati</taxon>
        <taxon>Actinomycetota</taxon>
        <taxon>Actinomycetes</taxon>
        <taxon>Frankiales</taxon>
        <taxon>Frankiaceae</taxon>
        <taxon>Protofrankia</taxon>
    </lineage>
</organism>
<keyword evidence="8" id="KW-1185">Reference proteome</keyword>
<evidence type="ECO:0000313" key="7">
    <source>
        <dbReference type="EMBL" id="KLL12459.1"/>
    </source>
</evidence>
<feature type="domain" description="HTH tetR-type" evidence="6">
    <location>
        <begin position="13"/>
        <end position="73"/>
    </location>
</feature>
<dbReference type="InterPro" id="IPR041490">
    <property type="entry name" value="KstR2_TetR_C"/>
</dbReference>
<dbReference type="InterPro" id="IPR009057">
    <property type="entry name" value="Homeodomain-like_sf"/>
</dbReference>
<evidence type="ECO:0000256" key="4">
    <source>
        <dbReference type="ARBA" id="ARBA00023163"/>
    </source>
</evidence>
<dbReference type="PANTHER" id="PTHR30055:SF175">
    <property type="entry name" value="HTH-TYPE TRANSCRIPTIONAL REPRESSOR KSTR2"/>
    <property type="match status" value="1"/>
</dbReference>
<dbReference type="InterPro" id="IPR036271">
    <property type="entry name" value="Tet_transcr_reg_TetR-rel_C_sf"/>
</dbReference>
<keyword evidence="2" id="KW-0805">Transcription regulation</keyword>
<feature type="DNA-binding region" description="H-T-H motif" evidence="5">
    <location>
        <begin position="36"/>
        <end position="55"/>
    </location>
</feature>
<dbReference type="Proteomes" id="UP000035425">
    <property type="component" value="Unassembled WGS sequence"/>
</dbReference>
<dbReference type="PROSITE" id="PS50977">
    <property type="entry name" value="HTH_TETR_2"/>
    <property type="match status" value="2"/>
</dbReference>
<dbReference type="SUPFAM" id="SSF46689">
    <property type="entry name" value="Homeodomain-like"/>
    <property type="match status" value="2"/>
</dbReference>
<feature type="DNA-binding region" description="H-T-H motif" evidence="5">
    <location>
        <begin position="258"/>
        <end position="277"/>
    </location>
</feature>
<proteinExistence type="predicted"/>
<evidence type="ECO:0000313" key="8">
    <source>
        <dbReference type="Proteomes" id="UP000035425"/>
    </source>
</evidence>
<sequence length="435" mass="48501">MTTVRTHPGKKATATRQRILDAAAKIFRQNGYTGTRLTDIAAAAQMQAGSLYYHFASREDLVQEVLRVGQQRTNDFVIGKVSAAPPTTSSLDRLRIAVHAHLEAVLEIGDYTAATLRILGQVPEEIRAQALTLQREYGQWWRELFENAQREGELRQDLDISACRMLVLGAMNASPDWFHPDQPKGLTLSGLEEQFAALFLDGLGTSKGKRRRSHKIIFTLTSDTHEEPAAETRGAATTARILDAAAKIFRENGYAGARLVDVATEADMQTGSLYYHFASREDLVVHLLHNAWERTDSAVRRSISDLLTRTAPINKLAMAMTAHLLSVLAWGDYTSAMLRILGQVPDDVRAAILPLQRTYLDLWRGLLNDAADAGDIRSDLDLSVVLMMLAGALNWTVEWYHADHHLAPEQLAEQFCVLTLEGMSTRRRSTRRRST</sequence>
<evidence type="ECO:0000256" key="3">
    <source>
        <dbReference type="ARBA" id="ARBA00023125"/>
    </source>
</evidence>
<dbReference type="Pfam" id="PF00440">
    <property type="entry name" value="TetR_N"/>
    <property type="match status" value="2"/>
</dbReference>
<keyword evidence="4" id="KW-0804">Transcription</keyword>
<dbReference type="Gene3D" id="1.10.10.60">
    <property type="entry name" value="Homeodomain-like"/>
    <property type="match status" value="2"/>
</dbReference>
<protein>
    <submittedName>
        <fullName evidence="7">Transcriptional regulator</fullName>
    </submittedName>
</protein>
<evidence type="ECO:0000256" key="5">
    <source>
        <dbReference type="PROSITE-ProRule" id="PRU00335"/>
    </source>
</evidence>
<dbReference type="PANTHER" id="PTHR30055">
    <property type="entry name" value="HTH-TYPE TRANSCRIPTIONAL REGULATOR RUTR"/>
    <property type="match status" value="1"/>
</dbReference>
<name>A0ABR5F6V6_9ACTN</name>
<reference evidence="7 8" key="1">
    <citation type="submission" date="2014-12" db="EMBL/GenBank/DDBJ databases">
        <title>Frankia sp. BMG5.1 draft genome.</title>
        <authorList>
            <person name="Gtari M."/>
            <person name="Ghodhbane-Gtari F."/>
            <person name="Nouioui I."/>
            <person name="Ktari A."/>
            <person name="Hezbri K."/>
            <person name="Mimouni W."/>
            <person name="Sbissi I."/>
            <person name="Ayari A."/>
            <person name="Yamanaka T."/>
            <person name="Normand P."/>
            <person name="Tisa L.S."/>
            <person name="Boudabous A."/>
        </authorList>
    </citation>
    <scope>NUCLEOTIDE SEQUENCE [LARGE SCALE GENOMIC DNA]</scope>
    <source>
        <strain evidence="7 8">BMG5.1</strain>
    </source>
</reference>
<dbReference type="InterPro" id="IPR001647">
    <property type="entry name" value="HTH_TetR"/>
</dbReference>
<dbReference type="PRINTS" id="PR00455">
    <property type="entry name" value="HTHTETR"/>
</dbReference>
<dbReference type="Gene3D" id="1.10.357.10">
    <property type="entry name" value="Tetracycline Repressor, domain 2"/>
    <property type="match status" value="2"/>
</dbReference>
<evidence type="ECO:0000256" key="2">
    <source>
        <dbReference type="ARBA" id="ARBA00023015"/>
    </source>
</evidence>
<evidence type="ECO:0000256" key="1">
    <source>
        <dbReference type="ARBA" id="ARBA00022491"/>
    </source>
</evidence>
<evidence type="ECO:0000259" key="6">
    <source>
        <dbReference type="PROSITE" id="PS50977"/>
    </source>
</evidence>
<dbReference type="Pfam" id="PF17932">
    <property type="entry name" value="TetR_C_24"/>
    <property type="match status" value="2"/>
</dbReference>
<dbReference type="EMBL" id="JWIO01000004">
    <property type="protein sequence ID" value="KLL12459.1"/>
    <property type="molecule type" value="Genomic_DNA"/>
</dbReference>
<accession>A0ABR5F6V6</accession>
<dbReference type="SUPFAM" id="SSF48498">
    <property type="entry name" value="Tetracyclin repressor-like, C-terminal domain"/>
    <property type="match status" value="2"/>
</dbReference>
<feature type="domain" description="HTH tetR-type" evidence="6">
    <location>
        <begin position="235"/>
        <end position="295"/>
    </location>
</feature>
<gene>
    <name evidence="7" type="ORF">FrCorBMG51_03960</name>
</gene>